<dbReference type="Ensembl" id="ENSPNAT00000023729.2">
    <property type="protein sequence ID" value="ENSPNAP00000014993.2"/>
    <property type="gene ID" value="ENSPNAG00000020964.2"/>
</dbReference>
<reference evidence="3 4" key="1">
    <citation type="submission" date="2020-10" db="EMBL/GenBank/DDBJ databases">
        <title>Pygocentrus nattereri (red-bellied piranha) genome, fPygNat1, primary haplotype.</title>
        <authorList>
            <person name="Myers G."/>
            <person name="Meyer A."/>
            <person name="Karagic N."/>
            <person name="Pippel M."/>
            <person name="Winkler S."/>
            <person name="Tracey A."/>
            <person name="Wood J."/>
            <person name="Formenti G."/>
            <person name="Howe K."/>
            <person name="Fedrigo O."/>
            <person name="Jarvis E.D."/>
        </authorList>
    </citation>
    <scope>NUCLEOTIDE SEQUENCE [LARGE SCALE GENOMIC DNA]</scope>
</reference>
<dbReference type="RefSeq" id="XP_017543025.1">
    <property type="nucleotide sequence ID" value="XM_017687536.2"/>
</dbReference>
<feature type="region of interest" description="Disordered" evidence="1">
    <location>
        <begin position="536"/>
        <end position="563"/>
    </location>
</feature>
<evidence type="ECO:0000313" key="4">
    <source>
        <dbReference type="Proteomes" id="UP001501920"/>
    </source>
</evidence>
<accession>A0A3B4CUH3</accession>
<dbReference type="AlphaFoldDB" id="A0A3B4CUH3"/>
<dbReference type="GeneID" id="108414643"/>
<sequence>MMMMMTTIGDETKLDLSRLTDDEARHVWQVVQRDFNLRRKEEDRLGDLKSKIVKEDTKRELLGCQSRLSDSLCIRCLQPFKFLLNTKRQCLDCKLFVCKACSRFNKKEHGWVCDPCQMTRVLKIGTVEWFHENVRTRFKRFGSAKVMKSLYRRLNGERSCSQTDLRDPPEDDTHSMPDVHIGSLCSHEDEHFDGLRREPYRLSIKGKRLLPVDPQDFNVGTDYSIHFHHHSLKNDRPDPEDDWSTVFRQILDRGRAEGKKGILHSSRRSLDKHSYCDECSFPENKMVRARSLSKISHSSAGSTNYPASGKLPYSVEDSEEEDLDNLQNLPYSMALRMESSPDGVPPQITELNKRMSAIESLLHHLEQKLTVSDQPLYLMDQAEHAEDVLSAVDQEERELKKKLEELTENISDKGLSSDEEEANKLTDDTKTLGGSGHYCSSVMRRQTAPIDKNSFPSEVQKSNFDIERPVNSLRNLNSYEVSATASGELSQLESKVALTVASVQSSQSGVTDIQNRIAALSVTGMTAENHWRKAPLASDRRMSQDFPIRARPGTRPLRKLSLM</sequence>
<evidence type="ECO:0000313" key="3">
    <source>
        <dbReference type="Ensembl" id="ENSPNAP00000014993.2"/>
    </source>
</evidence>
<dbReference type="Pfam" id="PF02318">
    <property type="entry name" value="FYVE_2"/>
    <property type="match status" value="1"/>
</dbReference>
<reference evidence="3" key="3">
    <citation type="submission" date="2025-09" db="UniProtKB">
        <authorList>
            <consortium name="Ensembl"/>
        </authorList>
    </citation>
    <scope>IDENTIFICATION</scope>
</reference>
<dbReference type="OrthoDB" id="10072397at2759"/>
<name>A0A3B4CUH3_PYGNA</name>
<evidence type="ECO:0000256" key="1">
    <source>
        <dbReference type="SAM" id="MobiDB-lite"/>
    </source>
</evidence>
<dbReference type="CTD" id="557015"/>
<dbReference type="InterPro" id="IPR041282">
    <property type="entry name" value="FYVE_2"/>
</dbReference>
<dbReference type="GeneTree" id="ENSGT00950000183138"/>
<dbReference type="CDD" id="cd15752">
    <property type="entry name" value="FYVE_SlaC2-a"/>
    <property type="match status" value="1"/>
</dbReference>
<dbReference type="FunFam" id="3.30.40.10:FF:000018">
    <property type="entry name" value="Synaptotagmin-like 5, isoform CRA_a"/>
    <property type="match status" value="1"/>
</dbReference>
<reference evidence="3" key="2">
    <citation type="submission" date="2025-08" db="UniProtKB">
        <authorList>
            <consortium name="Ensembl"/>
        </authorList>
    </citation>
    <scope>IDENTIFICATION</scope>
</reference>
<evidence type="ECO:0000259" key="2">
    <source>
        <dbReference type="PROSITE" id="PS50916"/>
    </source>
</evidence>
<dbReference type="GO" id="GO:0017022">
    <property type="term" value="F:myosin binding"/>
    <property type="evidence" value="ECO:0007669"/>
    <property type="project" value="TreeGrafter"/>
</dbReference>
<feature type="domain" description="RabBD" evidence="2">
    <location>
        <begin position="13"/>
        <end position="133"/>
    </location>
</feature>
<keyword evidence="4" id="KW-1185">Reference proteome</keyword>
<organism evidence="3 4">
    <name type="scientific">Pygocentrus nattereri</name>
    <name type="common">Red-bellied piranha</name>
    <dbReference type="NCBI Taxonomy" id="42514"/>
    <lineage>
        <taxon>Eukaryota</taxon>
        <taxon>Metazoa</taxon>
        <taxon>Chordata</taxon>
        <taxon>Craniata</taxon>
        <taxon>Vertebrata</taxon>
        <taxon>Euteleostomi</taxon>
        <taxon>Actinopterygii</taxon>
        <taxon>Neopterygii</taxon>
        <taxon>Teleostei</taxon>
        <taxon>Ostariophysi</taxon>
        <taxon>Characiformes</taxon>
        <taxon>Characoidei</taxon>
        <taxon>Pygocentrus</taxon>
    </lineage>
</organism>
<proteinExistence type="predicted"/>
<dbReference type="InterPro" id="IPR011011">
    <property type="entry name" value="Znf_FYVE_PHD"/>
</dbReference>
<dbReference type="GO" id="GO:0031267">
    <property type="term" value="F:small GTPase binding"/>
    <property type="evidence" value="ECO:0007669"/>
    <property type="project" value="InterPro"/>
</dbReference>
<dbReference type="OMA" id="CSHEDEH"/>
<dbReference type="SUPFAM" id="SSF57903">
    <property type="entry name" value="FYVE/PHD zinc finger"/>
    <property type="match status" value="1"/>
</dbReference>
<dbReference type="Gene3D" id="3.30.40.10">
    <property type="entry name" value="Zinc/RING finger domain, C3HC4 (zinc finger)"/>
    <property type="match status" value="1"/>
</dbReference>
<dbReference type="GO" id="GO:0030864">
    <property type="term" value="C:cortical actin cytoskeleton"/>
    <property type="evidence" value="ECO:0007669"/>
    <property type="project" value="TreeGrafter"/>
</dbReference>
<dbReference type="InterPro" id="IPR037442">
    <property type="entry name" value="Melanophilin_FYVE-rel_dom"/>
</dbReference>
<dbReference type="InterPro" id="IPR013083">
    <property type="entry name" value="Znf_RING/FYVE/PHD"/>
</dbReference>
<dbReference type="InterPro" id="IPR051745">
    <property type="entry name" value="Intracell_Transport_Effector"/>
</dbReference>
<dbReference type="InterPro" id="IPR010911">
    <property type="entry name" value="Rab_BD"/>
</dbReference>
<dbReference type="GO" id="GO:0003779">
    <property type="term" value="F:actin binding"/>
    <property type="evidence" value="ECO:0007669"/>
    <property type="project" value="TreeGrafter"/>
</dbReference>
<feature type="region of interest" description="Disordered" evidence="1">
    <location>
        <begin position="410"/>
        <end position="431"/>
    </location>
</feature>
<dbReference type="GO" id="GO:0006886">
    <property type="term" value="P:intracellular protein transport"/>
    <property type="evidence" value="ECO:0007669"/>
    <property type="project" value="InterPro"/>
</dbReference>
<dbReference type="PROSITE" id="PS50916">
    <property type="entry name" value="RABBD"/>
    <property type="match status" value="1"/>
</dbReference>
<dbReference type="Proteomes" id="UP001501920">
    <property type="component" value="Chromosome 6"/>
</dbReference>
<dbReference type="PANTHER" id="PTHR14555">
    <property type="entry name" value="MYELIN-ASSOCIATED OLIGODENDROCYTIC BASIC PROTEIN MOBP -RELATED"/>
    <property type="match status" value="1"/>
</dbReference>
<dbReference type="PANTHER" id="PTHR14555:SF1">
    <property type="entry name" value="MELANOPHILIN"/>
    <property type="match status" value="1"/>
</dbReference>
<protein>
    <recommendedName>
        <fullName evidence="2">RabBD domain-containing protein</fullName>
    </recommendedName>
</protein>